<sequence length="47" mass="5107">MARCTAERLMRELGITGAVRRKNHGCRPTKPVSACTWTSSVNASMNG</sequence>
<name>A0ABU3B1E3_9ACTN</name>
<gene>
    <name evidence="1" type="ORF">RM812_39960</name>
</gene>
<evidence type="ECO:0000313" key="2">
    <source>
        <dbReference type="Proteomes" id="UP001180724"/>
    </source>
</evidence>
<accession>A0ABU3B1E3</accession>
<comment type="caution">
    <text evidence="1">The sequence shown here is derived from an EMBL/GenBank/DDBJ whole genome shotgun (WGS) entry which is preliminary data.</text>
</comment>
<keyword evidence="2" id="KW-1185">Reference proteome</keyword>
<dbReference type="RefSeq" id="WP_311585566.1">
    <property type="nucleotide sequence ID" value="NZ_JAVRFH010000114.1"/>
</dbReference>
<reference evidence="1" key="1">
    <citation type="submission" date="2024-05" db="EMBL/GenBank/DDBJ databases">
        <title>30 novel species of actinomycetes from the DSMZ collection.</title>
        <authorList>
            <person name="Nouioui I."/>
        </authorList>
    </citation>
    <scope>NUCLEOTIDE SEQUENCE</scope>
    <source>
        <strain evidence="1">DSM 40712</strain>
    </source>
</reference>
<dbReference type="EMBL" id="JAVRFH010000114">
    <property type="protein sequence ID" value="MDT0616272.1"/>
    <property type="molecule type" value="Genomic_DNA"/>
</dbReference>
<proteinExistence type="predicted"/>
<dbReference type="Proteomes" id="UP001180724">
    <property type="component" value="Unassembled WGS sequence"/>
</dbReference>
<evidence type="ECO:0008006" key="3">
    <source>
        <dbReference type="Google" id="ProtNLM"/>
    </source>
</evidence>
<protein>
    <recommendedName>
        <fullName evidence="3">Transposase</fullName>
    </recommendedName>
</protein>
<evidence type="ECO:0000313" key="1">
    <source>
        <dbReference type="EMBL" id="MDT0616272.1"/>
    </source>
</evidence>
<organism evidence="1 2">
    <name type="scientific">Streptomyces lancefieldiae</name>
    <dbReference type="NCBI Taxonomy" id="3075520"/>
    <lineage>
        <taxon>Bacteria</taxon>
        <taxon>Bacillati</taxon>
        <taxon>Actinomycetota</taxon>
        <taxon>Actinomycetes</taxon>
        <taxon>Kitasatosporales</taxon>
        <taxon>Streptomycetaceae</taxon>
        <taxon>Streptomyces</taxon>
    </lineage>
</organism>